<evidence type="ECO:0000259" key="2">
    <source>
        <dbReference type="Pfam" id="PF23086"/>
    </source>
</evidence>
<dbReference type="EMBL" id="CAJNOR010007752">
    <property type="protein sequence ID" value="CAF1622689.1"/>
    <property type="molecule type" value="Genomic_DNA"/>
</dbReference>
<feature type="region of interest" description="Disordered" evidence="1">
    <location>
        <begin position="360"/>
        <end position="382"/>
    </location>
</feature>
<dbReference type="InterPro" id="IPR024822">
    <property type="entry name" value="Coilin"/>
</dbReference>
<organism evidence="3 4">
    <name type="scientific">Adineta ricciae</name>
    <name type="common">Rotifer</name>
    <dbReference type="NCBI Taxonomy" id="249248"/>
    <lineage>
        <taxon>Eukaryota</taxon>
        <taxon>Metazoa</taxon>
        <taxon>Spiralia</taxon>
        <taxon>Gnathifera</taxon>
        <taxon>Rotifera</taxon>
        <taxon>Eurotatoria</taxon>
        <taxon>Bdelloidea</taxon>
        <taxon>Adinetida</taxon>
        <taxon>Adinetidae</taxon>
        <taxon>Adineta</taxon>
    </lineage>
</organism>
<dbReference type="Proteomes" id="UP000663828">
    <property type="component" value="Unassembled WGS sequence"/>
</dbReference>
<feature type="region of interest" description="Disordered" evidence="1">
    <location>
        <begin position="231"/>
        <end position="251"/>
    </location>
</feature>
<protein>
    <recommendedName>
        <fullName evidence="2">Coilin tudor domain-containing protein</fullName>
    </recommendedName>
</protein>
<dbReference type="AlphaFoldDB" id="A0A816CJD6"/>
<evidence type="ECO:0000313" key="4">
    <source>
        <dbReference type="Proteomes" id="UP000663828"/>
    </source>
</evidence>
<dbReference type="PANTHER" id="PTHR15197:SF0">
    <property type="entry name" value="COILIN"/>
    <property type="match status" value="1"/>
</dbReference>
<dbReference type="GO" id="GO:0000387">
    <property type="term" value="P:spliceosomal snRNP assembly"/>
    <property type="evidence" value="ECO:0007669"/>
    <property type="project" value="TreeGrafter"/>
</dbReference>
<name>A0A816CJD6_ADIRI</name>
<sequence length="504" mass="57094">MNAIRVQIDLKYFSDENSSKQFHNFWYAFESKKLLTIKDVLEDIHGNYLKDQQELIVQLDDCQLLPFTSSQILRDNDRLTLIPLAKHNLQRKSLQDSVNFNLPSSIVVEPSIIVPEHKHKRHRLDSNIQSISTESTITIIPTIEKVEEAPRKKKTKIETQENRIVENQSKPESPVVNEPVIEKETVCELPISVPSTNGRLRELKSKTPTWKSQTPTVKGNVQGKLHIRFDSDSDEEAPLPPPEPEPEPSLKIPISIEKTNSVESLPFINDSNASTRIHYVSTPVSSDIEKPSSEKQTPQKTIDLLFEMKQHKTVQEKEAKKIQQQYGRKRSQHRKRALSYFSIATFVDRAFGVGADELEKQTTTNGHHSSSSSASSPQTLPTSFSKKARLPLIAEAIENNDKIYDLYPPLTQIPPIQTRLAFKLLELNDAFCPTMSQYKEGTVTNMNETTGEVTIQLDKPLQSVFDQPSKFYAPTDEMPVVEEGNSTTVTLPFSELNSVRLLPT</sequence>
<feature type="domain" description="Coilin tudor" evidence="2">
    <location>
        <begin position="404"/>
        <end position="502"/>
    </location>
</feature>
<evidence type="ECO:0000256" key="1">
    <source>
        <dbReference type="SAM" id="MobiDB-lite"/>
    </source>
</evidence>
<proteinExistence type="predicted"/>
<gene>
    <name evidence="3" type="ORF">XAT740_LOCUS50461</name>
</gene>
<accession>A0A816CJD6</accession>
<comment type="caution">
    <text evidence="3">The sequence shown here is derived from an EMBL/GenBank/DDBJ whole genome shotgun (WGS) entry which is preliminary data.</text>
</comment>
<evidence type="ECO:0000313" key="3">
    <source>
        <dbReference type="EMBL" id="CAF1622689.1"/>
    </source>
</evidence>
<dbReference type="GO" id="GO:0030620">
    <property type="term" value="F:U2 snRNA binding"/>
    <property type="evidence" value="ECO:0007669"/>
    <property type="project" value="TreeGrafter"/>
</dbReference>
<dbReference type="PANTHER" id="PTHR15197">
    <property type="entry name" value="COILIN P80"/>
    <property type="match status" value="1"/>
</dbReference>
<reference evidence="3" key="1">
    <citation type="submission" date="2021-02" db="EMBL/GenBank/DDBJ databases">
        <authorList>
            <person name="Nowell W R."/>
        </authorList>
    </citation>
    <scope>NUCLEOTIDE SEQUENCE</scope>
</reference>
<dbReference type="InterPro" id="IPR056398">
    <property type="entry name" value="Tudor_Coilin"/>
</dbReference>
<dbReference type="Pfam" id="PF23086">
    <property type="entry name" value="Tudor_Coilin"/>
    <property type="match status" value="1"/>
</dbReference>
<dbReference type="GO" id="GO:0015030">
    <property type="term" value="C:Cajal body"/>
    <property type="evidence" value="ECO:0007669"/>
    <property type="project" value="TreeGrafter"/>
</dbReference>
<keyword evidence="4" id="KW-1185">Reference proteome</keyword>
<dbReference type="GO" id="GO:0030619">
    <property type="term" value="F:U1 snRNA binding"/>
    <property type="evidence" value="ECO:0007669"/>
    <property type="project" value="TreeGrafter"/>
</dbReference>